<reference evidence="7" key="1">
    <citation type="submission" date="2018-05" db="EMBL/GenBank/DDBJ databases">
        <authorList>
            <person name="Lanie J.A."/>
            <person name="Ng W.-L."/>
            <person name="Kazmierczak K.M."/>
            <person name="Andrzejewski T.M."/>
            <person name="Davidsen T.M."/>
            <person name="Wayne K.J."/>
            <person name="Tettelin H."/>
            <person name="Glass J.I."/>
            <person name="Rusch D."/>
            <person name="Podicherti R."/>
            <person name="Tsui H.-C.T."/>
            <person name="Winkler M.E."/>
        </authorList>
    </citation>
    <scope>NUCLEOTIDE SEQUENCE</scope>
</reference>
<feature type="transmembrane region" description="Helical" evidence="6">
    <location>
        <begin position="371"/>
        <end position="390"/>
    </location>
</feature>
<gene>
    <name evidence="7" type="ORF">METZ01_LOCUS37982</name>
</gene>
<feature type="transmembrane region" description="Helical" evidence="6">
    <location>
        <begin position="618"/>
        <end position="637"/>
    </location>
</feature>
<feature type="transmembrane region" description="Helical" evidence="6">
    <location>
        <begin position="531"/>
        <end position="554"/>
    </location>
</feature>
<keyword evidence="4 6" id="KW-1133">Transmembrane helix</keyword>
<feature type="transmembrane region" description="Helical" evidence="6">
    <location>
        <begin position="256"/>
        <end position="274"/>
    </location>
</feature>
<organism evidence="7">
    <name type="scientific">marine metagenome</name>
    <dbReference type="NCBI Taxonomy" id="408172"/>
    <lineage>
        <taxon>unclassified sequences</taxon>
        <taxon>metagenomes</taxon>
        <taxon>ecological metagenomes</taxon>
    </lineage>
</organism>
<dbReference type="PANTHER" id="PTHR31645:SF0">
    <property type="entry name" value="OLIGOPEPTIDE TRANSPORTER YGL114W-RELATED"/>
    <property type="match status" value="1"/>
</dbReference>
<feature type="transmembrane region" description="Helical" evidence="6">
    <location>
        <begin position="575"/>
        <end position="598"/>
    </location>
</feature>
<evidence type="ECO:0000256" key="3">
    <source>
        <dbReference type="ARBA" id="ARBA00022692"/>
    </source>
</evidence>
<keyword evidence="2" id="KW-0813">Transport</keyword>
<proteinExistence type="predicted"/>
<accession>A0A381R2Q9</accession>
<evidence type="ECO:0000256" key="2">
    <source>
        <dbReference type="ARBA" id="ARBA00022448"/>
    </source>
</evidence>
<evidence type="ECO:0000256" key="5">
    <source>
        <dbReference type="ARBA" id="ARBA00023136"/>
    </source>
</evidence>
<dbReference type="Pfam" id="PF03169">
    <property type="entry name" value="OPT"/>
    <property type="match status" value="1"/>
</dbReference>
<dbReference type="NCBIfam" id="TIGR00728">
    <property type="entry name" value="OPT_sfam"/>
    <property type="match status" value="1"/>
</dbReference>
<evidence type="ECO:0008006" key="8">
    <source>
        <dbReference type="Google" id="ProtNLM"/>
    </source>
</evidence>
<feature type="transmembrane region" description="Helical" evidence="6">
    <location>
        <begin position="33"/>
        <end position="52"/>
    </location>
</feature>
<comment type="subcellular location">
    <subcellularLocation>
        <location evidence="1">Membrane</location>
        <topology evidence="1">Multi-pass membrane protein</topology>
    </subcellularLocation>
</comment>
<dbReference type="AlphaFoldDB" id="A0A381R2Q9"/>
<evidence type="ECO:0000313" key="7">
    <source>
        <dbReference type="EMBL" id="SUZ85128.1"/>
    </source>
</evidence>
<name>A0A381R2Q9_9ZZZZ</name>
<feature type="transmembrane region" description="Helical" evidence="6">
    <location>
        <begin position="309"/>
        <end position="330"/>
    </location>
</feature>
<evidence type="ECO:0000256" key="6">
    <source>
        <dbReference type="SAM" id="Phobius"/>
    </source>
</evidence>
<dbReference type="PANTHER" id="PTHR31645">
    <property type="entry name" value="OLIGOPEPTIDE TRANSPORTER YGL114W-RELATED"/>
    <property type="match status" value="1"/>
</dbReference>
<feature type="transmembrane region" description="Helical" evidence="6">
    <location>
        <begin position="97"/>
        <end position="117"/>
    </location>
</feature>
<evidence type="ECO:0000256" key="4">
    <source>
        <dbReference type="ARBA" id="ARBA00022989"/>
    </source>
</evidence>
<keyword evidence="5 6" id="KW-0472">Membrane</keyword>
<protein>
    <recommendedName>
        <fullName evidence="8">Oligopeptide transporter, OPT family</fullName>
    </recommendedName>
</protein>
<dbReference type="NCBIfam" id="TIGR00733">
    <property type="entry name" value="OPT family oligopeptide transporter"/>
    <property type="match status" value="1"/>
</dbReference>
<dbReference type="GO" id="GO:0035673">
    <property type="term" value="F:oligopeptide transmembrane transporter activity"/>
    <property type="evidence" value="ECO:0007669"/>
    <property type="project" value="InterPro"/>
</dbReference>
<dbReference type="EMBL" id="UINC01001622">
    <property type="protein sequence ID" value="SUZ85128.1"/>
    <property type="molecule type" value="Genomic_DNA"/>
</dbReference>
<dbReference type="GO" id="GO:0016020">
    <property type="term" value="C:membrane"/>
    <property type="evidence" value="ECO:0007669"/>
    <property type="project" value="UniProtKB-SubCell"/>
</dbReference>
<feature type="transmembrane region" description="Helical" evidence="6">
    <location>
        <begin position="202"/>
        <end position="225"/>
    </location>
</feature>
<dbReference type="InterPro" id="IPR004814">
    <property type="entry name" value="Oligopep_transpt"/>
</dbReference>
<dbReference type="InterPro" id="IPR004813">
    <property type="entry name" value="OPT"/>
</dbReference>
<keyword evidence="3 6" id="KW-0812">Transmembrane</keyword>
<feature type="transmembrane region" description="Helical" evidence="6">
    <location>
        <begin position="7"/>
        <end position="27"/>
    </location>
</feature>
<feature type="transmembrane region" description="Helical" evidence="6">
    <location>
        <begin position="73"/>
        <end position="91"/>
    </location>
</feature>
<feature type="transmembrane region" description="Helical" evidence="6">
    <location>
        <begin position="336"/>
        <end position="359"/>
    </location>
</feature>
<sequence length="642" mass="68135">MKNEITLKAIILGILLSMLMAGANAYLGLFAGMTVSASIPAAVISMGVLSLFRKSNILENNIVQTAASAGESLAAGVIFTIPALILMNYWGEFSFDQYWTITSIAATGGMVGVLFTIPLRRALIIEEDLLFPEGIATSEVLKSGEKGSSGLKYLVYAGIAGAFFKLGSEAMKLWSGILSGAARIGNSFASFQINLSPALISVGYIIGLNISLLVFSGGVIGRWIFLPFLSSGYIDQIPTALANDAGASVNWIHSHVIKYIGVGSMIVGGLWALINMRKSLASGIRSGLEVYQKTKTGDSKAIDRKEMDIPLVWVGIALLVSLIPIFAIYLTVVKSVLVTAFMAVIMLLAGFVFSAVAAYMAGLVGSSNNPISGVTIATVLSSSILLFALYNAGVDVGPAAAIFIGAVVCCAAAIGGDNLQDLKTGYIVGATPWKQQIMQGIGVLSSSFVMMPVLWMLHQRYGIASDNHLPIEMQGNTLEAPQASLMANIAKGVFEQNLPWNLIIMGGLLATAIIILDKTLEKRGSTFRTPVLAVAVGLYLPFHLVTPIFIGGLISYLTSGKTAMHGEDDINQNGLLFASGLITGEALIGIMLAFPLLLNELYELNLSTDYSVFNKAPFGPWPGVLLIGGVCYWLFIISRKDK</sequence>
<feature type="transmembrane region" description="Helical" evidence="6">
    <location>
        <begin position="498"/>
        <end position="516"/>
    </location>
</feature>
<dbReference type="InterPro" id="IPR045035">
    <property type="entry name" value="YSL-like"/>
</dbReference>
<feature type="transmembrane region" description="Helical" evidence="6">
    <location>
        <begin position="396"/>
        <end position="414"/>
    </location>
</feature>
<evidence type="ECO:0000256" key="1">
    <source>
        <dbReference type="ARBA" id="ARBA00004141"/>
    </source>
</evidence>